<gene>
    <name evidence="2" type="ORF">AWB78_03978</name>
</gene>
<evidence type="ECO:0000313" key="2">
    <source>
        <dbReference type="EMBL" id="SAK82035.1"/>
    </source>
</evidence>
<name>A0A158CI88_9BURK</name>
<dbReference type="Gene3D" id="3.40.50.300">
    <property type="entry name" value="P-loop containing nucleotide triphosphate hydrolases"/>
    <property type="match status" value="1"/>
</dbReference>
<reference evidence="2" key="1">
    <citation type="submission" date="2016-01" db="EMBL/GenBank/DDBJ databases">
        <authorList>
            <person name="Peeters C."/>
        </authorList>
    </citation>
    <scope>NUCLEOTIDE SEQUENCE</scope>
    <source>
        <strain evidence="2">LMG 29321</strain>
    </source>
</reference>
<dbReference type="EMBL" id="FCOX02000020">
    <property type="protein sequence ID" value="SAK82035.1"/>
    <property type="molecule type" value="Genomic_DNA"/>
</dbReference>
<organism evidence="2 3">
    <name type="scientific">Caballeronia calidae</name>
    <dbReference type="NCBI Taxonomy" id="1777139"/>
    <lineage>
        <taxon>Bacteria</taxon>
        <taxon>Pseudomonadati</taxon>
        <taxon>Pseudomonadota</taxon>
        <taxon>Betaproteobacteria</taxon>
        <taxon>Burkholderiales</taxon>
        <taxon>Burkholderiaceae</taxon>
        <taxon>Caballeronia</taxon>
    </lineage>
</organism>
<dbReference type="Proteomes" id="UP000071859">
    <property type="component" value="Unassembled WGS sequence"/>
</dbReference>
<dbReference type="SUPFAM" id="SSF52540">
    <property type="entry name" value="P-loop containing nucleoside triphosphate hydrolases"/>
    <property type="match status" value="1"/>
</dbReference>
<dbReference type="AlphaFoldDB" id="A0A158CI88"/>
<accession>A0A158CI88</accession>
<feature type="domain" description="TraD/TraG TraM recognition site" evidence="1">
    <location>
        <begin position="2"/>
        <end position="68"/>
    </location>
</feature>
<comment type="caution">
    <text evidence="2">The sequence shown here is derived from an EMBL/GenBank/DDBJ whole genome shotgun (WGS) entry which is preliminary data.</text>
</comment>
<proteinExistence type="predicted"/>
<dbReference type="InterPro" id="IPR027417">
    <property type="entry name" value="P-loop_NTPase"/>
</dbReference>
<protein>
    <recommendedName>
        <fullName evidence="1">TraD/TraG TraM recognition site domain-containing protein</fullName>
    </recommendedName>
</protein>
<evidence type="ECO:0000313" key="3">
    <source>
        <dbReference type="Proteomes" id="UP000071859"/>
    </source>
</evidence>
<dbReference type="InterPro" id="IPR032689">
    <property type="entry name" value="TraG-D_C"/>
</dbReference>
<dbReference type="Pfam" id="PF12696">
    <property type="entry name" value="TraG-D_C"/>
    <property type="match status" value="1"/>
</dbReference>
<sequence>MALRLEDSDTAKWFSDKVGETAISVVNVSNSTNTTTEAHALEFSASQSRSIQLEKVPLIPVKLLHSLPNLQYFMRISGGAVYQGRIPIIEG</sequence>
<evidence type="ECO:0000259" key="1">
    <source>
        <dbReference type="Pfam" id="PF12696"/>
    </source>
</evidence>
<keyword evidence="3" id="KW-1185">Reference proteome</keyword>